<dbReference type="AlphaFoldDB" id="A0A9J7D0V0"/>
<evidence type="ECO:0000256" key="1">
    <source>
        <dbReference type="SAM" id="Coils"/>
    </source>
</evidence>
<dbReference type="RefSeq" id="XP_005190112.2">
    <property type="nucleotide sequence ID" value="XM_005190055.3"/>
</dbReference>
<dbReference type="Proteomes" id="UP001652621">
    <property type="component" value="Unplaced"/>
</dbReference>
<reference evidence="3" key="1">
    <citation type="submission" date="2025-08" db="UniProtKB">
        <authorList>
            <consortium name="RefSeq"/>
        </authorList>
    </citation>
    <scope>IDENTIFICATION</scope>
    <source>
        <strain evidence="3">Aabys</strain>
        <tissue evidence="3">Whole body</tissue>
    </source>
</reference>
<evidence type="ECO:0000313" key="2">
    <source>
        <dbReference type="Proteomes" id="UP001652621"/>
    </source>
</evidence>
<keyword evidence="1" id="KW-0175">Coiled coil</keyword>
<dbReference type="GeneID" id="101900693"/>
<proteinExistence type="predicted"/>
<dbReference type="KEGG" id="mde:101900693"/>
<name>A0A9J7D0V0_MUSDO</name>
<feature type="coiled-coil region" evidence="1">
    <location>
        <begin position="146"/>
        <end position="173"/>
    </location>
</feature>
<keyword evidence="2" id="KW-1185">Reference proteome</keyword>
<organism evidence="2 3">
    <name type="scientific">Musca domestica</name>
    <name type="common">House fly</name>
    <dbReference type="NCBI Taxonomy" id="7370"/>
    <lineage>
        <taxon>Eukaryota</taxon>
        <taxon>Metazoa</taxon>
        <taxon>Ecdysozoa</taxon>
        <taxon>Arthropoda</taxon>
        <taxon>Hexapoda</taxon>
        <taxon>Insecta</taxon>
        <taxon>Pterygota</taxon>
        <taxon>Neoptera</taxon>
        <taxon>Endopterygota</taxon>
        <taxon>Diptera</taxon>
        <taxon>Brachycera</taxon>
        <taxon>Muscomorpha</taxon>
        <taxon>Muscoidea</taxon>
        <taxon>Muscidae</taxon>
        <taxon>Musca</taxon>
    </lineage>
</organism>
<sequence>MQMTVSLLHKVVPKFLWNMKFFLLVLSLAALSQVSLAGVLGRVKRETTAEGLEFTFNFLKHLAEATGPLVESVLKQMPHTEAYSPYKEELDKYMTSYEEYKTKKGMCFQKSMNLLEKFIELTDKYEKEDAPAEAKKIDELFNSYDNQKLEKEIEQFVEKMEAMEKDKSEEDELDGLRVVAKMLEVC</sequence>
<protein>
    <submittedName>
        <fullName evidence="3">Uncharacterized protein LOC101900693</fullName>
    </submittedName>
</protein>
<evidence type="ECO:0000313" key="3">
    <source>
        <dbReference type="RefSeq" id="XP_005190112.2"/>
    </source>
</evidence>
<dbReference type="OrthoDB" id="10424157at2759"/>
<dbReference type="VEuPathDB" id="VectorBase:MDOMA2_005175"/>
<accession>A0A9J7D0V0</accession>
<gene>
    <name evidence="3" type="primary">LOC101900693</name>
</gene>